<dbReference type="HOGENOM" id="CLU_2170944_0_0_1"/>
<dbReference type="KEGG" id="cmt:CCM_07018"/>
<protein>
    <submittedName>
        <fullName evidence="1">Uncharacterized protein</fullName>
    </submittedName>
</protein>
<proteinExistence type="predicted"/>
<dbReference type="AlphaFoldDB" id="G3JLM4"/>
<name>G3JLM4_CORMM</name>
<keyword evidence="2" id="KW-1185">Reference proteome</keyword>
<dbReference type="RefSeq" id="XP_006672219.1">
    <property type="nucleotide sequence ID" value="XM_006672156.1"/>
</dbReference>
<sequence>MYASDVTRICRVSTTALSLVDPVRHAEELLHHRPVRVEHLRFVPPTILWQLLENKDARTALHPDDTIKKKQFFNITIMPWILSLSITDGFCPGNAAPHSHVPCDSRRGAC</sequence>
<evidence type="ECO:0000313" key="2">
    <source>
        <dbReference type="Proteomes" id="UP000001610"/>
    </source>
</evidence>
<dbReference type="VEuPathDB" id="FungiDB:CCM_07018"/>
<accession>G3JLM4</accession>
<dbReference type="GeneID" id="18169029"/>
<gene>
    <name evidence="1" type="ORF">CCM_07018</name>
</gene>
<reference evidence="1 2" key="1">
    <citation type="journal article" date="2011" name="Genome Biol.">
        <title>Genome sequence of the insect pathogenic fungus Cordyceps militaris, a valued traditional Chinese medicine.</title>
        <authorList>
            <person name="Zheng P."/>
            <person name="Xia Y."/>
            <person name="Xiao G."/>
            <person name="Xiong C."/>
            <person name="Hu X."/>
            <person name="Zhang S."/>
            <person name="Zheng H."/>
            <person name="Huang Y."/>
            <person name="Zhou Y."/>
            <person name="Wang S."/>
            <person name="Zhao G.P."/>
            <person name="Liu X."/>
            <person name="St Leger R.J."/>
            <person name="Wang C."/>
        </authorList>
    </citation>
    <scope>NUCLEOTIDE SEQUENCE [LARGE SCALE GENOMIC DNA]</scope>
    <source>
        <strain evidence="1 2">CM01</strain>
    </source>
</reference>
<dbReference type="EMBL" id="JH126403">
    <property type="protein sequence ID" value="EGX90598.1"/>
    <property type="molecule type" value="Genomic_DNA"/>
</dbReference>
<dbReference type="Proteomes" id="UP000001610">
    <property type="component" value="Unassembled WGS sequence"/>
</dbReference>
<dbReference type="InParanoid" id="G3JLM4"/>
<evidence type="ECO:0000313" key="1">
    <source>
        <dbReference type="EMBL" id="EGX90598.1"/>
    </source>
</evidence>
<organism evidence="1 2">
    <name type="scientific">Cordyceps militaris (strain CM01)</name>
    <name type="common">Caterpillar fungus</name>
    <dbReference type="NCBI Taxonomy" id="983644"/>
    <lineage>
        <taxon>Eukaryota</taxon>
        <taxon>Fungi</taxon>
        <taxon>Dikarya</taxon>
        <taxon>Ascomycota</taxon>
        <taxon>Pezizomycotina</taxon>
        <taxon>Sordariomycetes</taxon>
        <taxon>Hypocreomycetidae</taxon>
        <taxon>Hypocreales</taxon>
        <taxon>Cordycipitaceae</taxon>
        <taxon>Cordyceps</taxon>
    </lineage>
</organism>